<dbReference type="InterPro" id="IPR052895">
    <property type="entry name" value="HetReg/Transcr_Mod"/>
</dbReference>
<evidence type="ECO:0000259" key="1">
    <source>
        <dbReference type="Pfam" id="PF06985"/>
    </source>
</evidence>
<dbReference type="Proteomes" id="UP001212841">
    <property type="component" value="Unassembled WGS sequence"/>
</dbReference>
<proteinExistence type="predicted"/>
<protein>
    <recommendedName>
        <fullName evidence="1">Heterokaryon incompatibility domain-containing protein</fullName>
    </recommendedName>
</protein>
<evidence type="ECO:0000313" key="2">
    <source>
        <dbReference type="EMBL" id="KAJ3028283.1"/>
    </source>
</evidence>
<feature type="domain" description="Heterokaryon incompatibility" evidence="1">
    <location>
        <begin position="2"/>
        <end position="107"/>
    </location>
</feature>
<dbReference type="AlphaFoldDB" id="A0AAD5S1V9"/>
<keyword evidence="3" id="KW-1185">Reference proteome</keyword>
<dbReference type="InterPro" id="IPR010730">
    <property type="entry name" value="HET"/>
</dbReference>
<sequence length="464" mass="50832">MDQDSSEDVCAQVNLMGDYYRNASQCVVVFESLGEDQIDVLDGLLLGPKKKAGGSGKAEDGGTTGSAMERELVSRTGMWDDLSQEERDALIALSRDPWFKRLWTYQEAVLPQQLIFVIACQTASGKPKGIVLRNFDEMFEPIIGKACNTSDGVRLYKHRPPAGVERLLDPSAGFEIANRAFGGVSAASVLDTSFGRNCYMPEDKIFGVLGLVPFSIPVKYAGTQAGKQQEGEAADSTTVTSIMTAFLDFFMGSFKVGDVSPLLFMGLSAYNLRHENRNPLKAGWCPLYDAASWSGIPLTPLLIPPTISTTNATQLSFHGRIVAKIHRSTNPFKLGKTPTEIHIFFHKMAQYFHHFGASPHDIAKICMPSSRSGFDVLVKFFDRALRMDTTPPSTEELYTFGQTTSNHPALEDGHPVSFVQCDPLPSPTSLSDSKPFWGIVAMNDEARGLDWRVFDLGSVCSITG</sequence>
<dbReference type="Pfam" id="PF06985">
    <property type="entry name" value="HET"/>
    <property type="match status" value="1"/>
</dbReference>
<accession>A0AAD5S1V9</accession>
<organism evidence="2 3">
    <name type="scientific">Rhizophlyctis rosea</name>
    <dbReference type="NCBI Taxonomy" id="64517"/>
    <lineage>
        <taxon>Eukaryota</taxon>
        <taxon>Fungi</taxon>
        <taxon>Fungi incertae sedis</taxon>
        <taxon>Chytridiomycota</taxon>
        <taxon>Chytridiomycota incertae sedis</taxon>
        <taxon>Chytridiomycetes</taxon>
        <taxon>Rhizophlyctidales</taxon>
        <taxon>Rhizophlyctidaceae</taxon>
        <taxon>Rhizophlyctis</taxon>
    </lineage>
</organism>
<comment type="caution">
    <text evidence="2">The sequence shown here is derived from an EMBL/GenBank/DDBJ whole genome shotgun (WGS) entry which is preliminary data.</text>
</comment>
<evidence type="ECO:0000313" key="3">
    <source>
        <dbReference type="Proteomes" id="UP001212841"/>
    </source>
</evidence>
<dbReference type="EMBL" id="JADGJD010002811">
    <property type="protein sequence ID" value="KAJ3028283.1"/>
    <property type="molecule type" value="Genomic_DNA"/>
</dbReference>
<name>A0AAD5S1V9_9FUNG</name>
<reference evidence="2" key="1">
    <citation type="submission" date="2020-05" db="EMBL/GenBank/DDBJ databases">
        <title>Phylogenomic resolution of chytrid fungi.</title>
        <authorList>
            <person name="Stajich J.E."/>
            <person name="Amses K."/>
            <person name="Simmons R."/>
            <person name="Seto K."/>
            <person name="Myers J."/>
            <person name="Bonds A."/>
            <person name="Quandt C.A."/>
            <person name="Barry K."/>
            <person name="Liu P."/>
            <person name="Grigoriev I."/>
            <person name="Longcore J.E."/>
            <person name="James T.Y."/>
        </authorList>
    </citation>
    <scope>NUCLEOTIDE SEQUENCE</scope>
    <source>
        <strain evidence="2">JEL0318</strain>
    </source>
</reference>
<feature type="non-terminal residue" evidence="2">
    <location>
        <position position="464"/>
    </location>
</feature>
<dbReference type="PANTHER" id="PTHR24148">
    <property type="entry name" value="ANKYRIN REPEAT DOMAIN-CONTAINING PROTEIN 39 HOMOLOG-RELATED"/>
    <property type="match status" value="1"/>
</dbReference>
<gene>
    <name evidence="2" type="ORF">HK097_006007</name>
</gene>
<dbReference type="PANTHER" id="PTHR24148:SF64">
    <property type="entry name" value="HETEROKARYON INCOMPATIBILITY DOMAIN-CONTAINING PROTEIN"/>
    <property type="match status" value="1"/>
</dbReference>